<reference evidence="1 2" key="2">
    <citation type="journal article" date="2010" name="BMC Genomics">
        <title>The genome of Geobacter bemidjiensis, exemplar for the subsurface clade of Geobacter species that predominate in Fe(III)-reducing subsurface environments.</title>
        <authorList>
            <person name="Aklujkar M."/>
            <person name="Young N.D."/>
            <person name="Holmes D."/>
            <person name="Chavan M."/>
            <person name="Risso C."/>
            <person name="Kiss H.E."/>
            <person name="Han C.S."/>
            <person name="Land M.L."/>
            <person name="Lovley D.R."/>
        </authorList>
    </citation>
    <scope>NUCLEOTIDE SEQUENCE [LARGE SCALE GENOMIC DNA]</scope>
    <source>
        <strain evidence="2">ATCC BAA-1014 / DSM 16622 / JCM 12645 / Bem</strain>
    </source>
</reference>
<proteinExistence type="predicted"/>
<evidence type="ECO:0000313" key="2">
    <source>
        <dbReference type="Proteomes" id="UP000008825"/>
    </source>
</evidence>
<dbReference type="STRING" id="404380.Gbem_3672"/>
<dbReference type="EMBL" id="CP001124">
    <property type="protein sequence ID" value="ACH40664.1"/>
    <property type="molecule type" value="Genomic_DNA"/>
</dbReference>
<accession>B5EDN6</accession>
<dbReference type="Proteomes" id="UP000008825">
    <property type="component" value="Chromosome"/>
</dbReference>
<dbReference type="HOGENOM" id="CLU_143551_2_0_7"/>
<evidence type="ECO:0008006" key="3">
    <source>
        <dbReference type="Google" id="ProtNLM"/>
    </source>
</evidence>
<keyword evidence="2" id="KW-1185">Reference proteome</keyword>
<dbReference type="KEGG" id="gbm:Gbem_3672"/>
<protein>
    <recommendedName>
        <fullName evidence="3">Transglutaminase-like domain-containing protein</fullName>
    </recommendedName>
</protein>
<gene>
    <name evidence="1" type="ordered locus">Gbem_3672</name>
</gene>
<reference evidence="1 2" key="1">
    <citation type="submission" date="2008-07" db="EMBL/GenBank/DDBJ databases">
        <title>Complete sequence of Geobacter bemidjiensis BEM.</title>
        <authorList>
            <consortium name="US DOE Joint Genome Institute"/>
            <person name="Lucas S."/>
            <person name="Copeland A."/>
            <person name="Lapidus A."/>
            <person name="Glavina del Rio T."/>
            <person name="Dalin E."/>
            <person name="Tice H."/>
            <person name="Bruce D."/>
            <person name="Goodwin L."/>
            <person name="Pitluck S."/>
            <person name="Kiss H."/>
            <person name="Brettin T."/>
            <person name="Detter J.C."/>
            <person name="Han C."/>
            <person name="Kuske C.R."/>
            <person name="Schmutz J."/>
            <person name="Larimer F."/>
            <person name="Land M."/>
            <person name="Hauser L."/>
            <person name="Kyrpides N."/>
            <person name="Lykidis A."/>
            <person name="Lovley D."/>
            <person name="Richardson P."/>
        </authorList>
    </citation>
    <scope>NUCLEOTIDE SEQUENCE [LARGE SCALE GENOMIC DNA]</scope>
    <source>
        <strain evidence="2">ATCC BAA-1014 / DSM 16622 / JCM 12645 / Bem</strain>
    </source>
</reference>
<organism evidence="1 2">
    <name type="scientific">Citrifermentans bemidjiense (strain ATCC BAA-1014 / DSM 16622 / JCM 12645 / Bem)</name>
    <name type="common">Geobacter bemidjiensis</name>
    <dbReference type="NCBI Taxonomy" id="404380"/>
    <lineage>
        <taxon>Bacteria</taxon>
        <taxon>Pseudomonadati</taxon>
        <taxon>Thermodesulfobacteriota</taxon>
        <taxon>Desulfuromonadia</taxon>
        <taxon>Geobacterales</taxon>
        <taxon>Geobacteraceae</taxon>
        <taxon>Citrifermentans</taxon>
    </lineage>
</organism>
<dbReference type="AlphaFoldDB" id="B5EDN6"/>
<evidence type="ECO:0000313" key="1">
    <source>
        <dbReference type="EMBL" id="ACH40664.1"/>
    </source>
</evidence>
<dbReference type="RefSeq" id="WP_012532101.1">
    <property type="nucleotide sequence ID" value="NC_011146.1"/>
</dbReference>
<dbReference type="OrthoDB" id="573272at2"/>
<name>B5EDN6_CITBB</name>
<sequence length="151" mass="16997">MKYVHISLMKARSDPFQELLFRLAHRFRCAILRSNPRTGRLITLRDFPVGACGDASLLLAKYLQVNGCGRPLYIVGKRNGLIHAWLQLGDLTIDITADQFDDQDAGVIVSAESAWHLSFNGKIYSVADFCLYDQLSAFELTKAYKVITRSL</sequence>